<dbReference type="SUPFAM" id="SSF56042">
    <property type="entry name" value="PurM C-terminal domain-like"/>
    <property type="match status" value="1"/>
</dbReference>
<feature type="binding site" evidence="2">
    <location>
        <position position="489"/>
    </location>
    <ligand>
        <name>substrate</name>
    </ligand>
</feature>
<dbReference type="Gene3D" id="3.90.650.10">
    <property type="entry name" value="PurM-like C-terminal domain"/>
    <property type="match status" value="1"/>
</dbReference>
<feature type="domain" description="PurM-like N-terminal" evidence="3">
    <location>
        <begin position="422"/>
        <end position="510"/>
    </location>
</feature>
<comment type="catalytic activity">
    <reaction evidence="2">
        <text>N(2)-formyl-N(1)-(5-phospho-beta-D-ribosyl)glycinamide + L-glutamine + ATP + H2O = 2-formamido-N(1)-(5-O-phospho-beta-D-ribosyl)acetamidine + L-glutamate + ADP + phosphate + H(+)</text>
        <dbReference type="Rhea" id="RHEA:17129"/>
        <dbReference type="ChEBI" id="CHEBI:15377"/>
        <dbReference type="ChEBI" id="CHEBI:15378"/>
        <dbReference type="ChEBI" id="CHEBI:29985"/>
        <dbReference type="ChEBI" id="CHEBI:30616"/>
        <dbReference type="ChEBI" id="CHEBI:43474"/>
        <dbReference type="ChEBI" id="CHEBI:58359"/>
        <dbReference type="ChEBI" id="CHEBI:147286"/>
        <dbReference type="ChEBI" id="CHEBI:147287"/>
        <dbReference type="ChEBI" id="CHEBI:456216"/>
        <dbReference type="EC" id="6.3.5.3"/>
    </reaction>
</comment>
<comment type="function">
    <text evidence="2">Part of the phosphoribosylformylglycinamidine synthase complex involved in the purines biosynthetic pathway. Catalyzes the ATP-dependent conversion of formylglycinamide ribonucleotide (FGAR) and glutamine to yield formylglycinamidine ribonucleotide (FGAM) and glutamate. The FGAM synthase complex is composed of three subunits. PurQ produces an ammonia molecule by converting glutamine to glutamate. PurL transfers the ammonia molecule to FGAR to form FGAM in an ATP-dependent manner. PurS interacts with PurQ and PurL and is thought to assist in the transfer of the ammonia molecule from PurQ to PurL.</text>
</comment>
<dbReference type="GO" id="GO:0005737">
    <property type="term" value="C:cytoplasm"/>
    <property type="evidence" value="ECO:0007669"/>
    <property type="project" value="UniProtKB-SubCell"/>
</dbReference>
<feature type="binding site" evidence="2">
    <location>
        <position position="22"/>
    </location>
    <ligand>
        <name>ATP</name>
        <dbReference type="ChEBI" id="CHEBI:30616"/>
    </ligand>
</feature>
<dbReference type="AlphaFoldDB" id="A0A1F6BT21"/>
<feature type="binding site" evidence="2">
    <location>
        <begin position="64"/>
        <end position="67"/>
    </location>
    <ligand>
        <name>substrate</name>
    </ligand>
</feature>
<protein>
    <recommendedName>
        <fullName evidence="2">Phosphoribosylformylglycinamidine synthase subunit PurL</fullName>
        <shortName evidence="2">FGAM synthase</shortName>
        <ecNumber evidence="2">6.3.5.3</ecNumber>
    </recommendedName>
    <alternativeName>
        <fullName evidence="2">Formylglycinamide ribonucleotide amidotransferase subunit II</fullName>
        <shortName evidence="2">FGAR amidotransferase II</shortName>
        <shortName evidence="2">FGAR-AT II</shortName>
    </alternativeName>
    <alternativeName>
        <fullName evidence="2">Glutamine amidotransferase PurL</fullName>
    </alternativeName>
    <alternativeName>
        <fullName evidence="2">Phosphoribosylformylglycinamidine synthase subunit II</fullName>
    </alternativeName>
</protein>
<dbReference type="GO" id="GO:0004642">
    <property type="term" value="F:phosphoribosylformylglycinamidine synthase activity"/>
    <property type="evidence" value="ECO:0007669"/>
    <property type="project" value="UniProtKB-UniRule"/>
</dbReference>
<evidence type="ECO:0000259" key="4">
    <source>
        <dbReference type="Pfam" id="PF02769"/>
    </source>
</evidence>
<keyword evidence="2" id="KW-0479">Metal-binding</keyword>
<dbReference type="PANTHER" id="PTHR43555:SF1">
    <property type="entry name" value="PHOSPHORIBOSYLFORMYLGLYCINAMIDINE SYNTHASE SUBUNIT PURL"/>
    <property type="match status" value="1"/>
</dbReference>
<dbReference type="Gene3D" id="3.30.1330.10">
    <property type="entry name" value="PurM-like, N-terminal domain"/>
    <property type="match status" value="2"/>
</dbReference>
<feature type="domain" description="PurM-like N-terminal" evidence="3">
    <location>
        <begin position="44"/>
        <end position="157"/>
    </location>
</feature>
<organism evidence="5 6">
    <name type="scientific">Candidatus Jorgensenbacteria bacterium RIFCSPLOWO2_01_FULL_45_25b</name>
    <dbReference type="NCBI Taxonomy" id="1798471"/>
    <lineage>
        <taxon>Bacteria</taxon>
        <taxon>Candidatus Joergenseniibacteriota</taxon>
    </lineage>
</organism>
<comment type="pathway">
    <text evidence="2">Purine metabolism; IMP biosynthesis via de novo pathway; 5-amino-1-(5-phospho-D-ribosyl)imidazole from N(2)-formyl-N(1)-(5-phospho-D-ribosyl)glycinamide: step 1/2.</text>
</comment>
<feature type="binding site" evidence="2">
    <location>
        <position position="205"/>
    </location>
    <ligand>
        <name>substrate</name>
    </ligand>
</feature>
<dbReference type="Proteomes" id="UP000176996">
    <property type="component" value="Unassembled WGS sequence"/>
</dbReference>
<keyword evidence="2" id="KW-0436">Ligase</keyword>
<dbReference type="NCBIfam" id="TIGR01736">
    <property type="entry name" value="FGAM_synth_II"/>
    <property type="match status" value="1"/>
</dbReference>
<comment type="subunit">
    <text evidence="2">Monomer. Part of the FGAM synthase complex composed of 1 PurL, 1 PurQ and 2 PurS subunits.</text>
</comment>
<comment type="subcellular location">
    <subcellularLocation>
        <location evidence="2">Cytoplasm</location>
    </subcellularLocation>
</comment>
<dbReference type="InterPro" id="IPR010074">
    <property type="entry name" value="PRibForGlyAmidine_synth_PurL"/>
</dbReference>
<keyword evidence="2" id="KW-0547">Nucleotide-binding</keyword>
<reference evidence="5 6" key="1">
    <citation type="journal article" date="2016" name="Nat. Commun.">
        <title>Thousands of microbial genomes shed light on interconnected biogeochemical processes in an aquifer system.</title>
        <authorList>
            <person name="Anantharaman K."/>
            <person name="Brown C.T."/>
            <person name="Hug L.A."/>
            <person name="Sharon I."/>
            <person name="Castelle C.J."/>
            <person name="Probst A.J."/>
            <person name="Thomas B.C."/>
            <person name="Singh A."/>
            <person name="Wilkins M.J."/>
            <person name="Karaoz U."/>
            <person name="Brodie E.L."/>
            <person name="Williams K.H."/>
            <person name="Hubbard S.S."/>
            <person name="Banfield J.F."/>
        </authorList>
    </citation>
    <scope>NUCLEOTIDE SEQUENCE [LARGE SCALE GENOMIC DNA]</scope>
</reference>
<accession>A0A1F6BT21</accession>
<sequence length="514" mass="56786">MSRETDIPKILAEAMASEHTSYKSTKKFLSRLHTKGKYVIQGPGENAGIVDLGGGWALAMRVESHNHPSFIKPYHGAATGVGGILRDIFTMGARPIALLDILRFGTDRNARRLLREVVRGISDYGNCVGVPVVGGDLYVDSTYNHNCLVNVAAFGLVRKDKIIYGNALTPGNDLIYVGARTGRDGVGGAQMASANLDAQDEATIQDADPFLEKLLLEACLELADTPWIEGMQDMGAAGLLCSTSEVVLRGRKKTKKNLGARVYLNRVPTKARNMSPVEMLLSESQERMLIVGHCRHREKILKVFKKWDLEACVVGAVTNDGKYTIVYDTPRKKNIILPMEFSDIFPDVREDWDLTSWKAQGTKHEKAASRITQEIWHQYDWMVGIRTLKGPNKSGRYAVLDVPEIGKEIVIAWSSDEGLSDSDPARGIQHAFDVCLRRLRSLRAMPLGITNCLNFGHPKDSMGAFAETIDALTKRCKEKNIPVVGGNVSLYNAHRAYSIKPTPVLIMAGVRRRV</sequence>
<dbReference type="EMBL" id="MFKK01000037">
    <property type="protein sequence ID" value="OGG39687.1"/>
    <property type="molecule type" value="Genomic_DNA"/>
</dbReference>
<comment type="similarity">
    <text evidence="2">Belongs to the FGAMS family.</text>
</comment>
<dbReference type="GO" id="GO:0000287">
    <property type="term" value="F:magnesium ion binding"/>
    <property type="evidence" value="ECO:0007669"/>
    <property type="project" value="UniProtKB-UniRule"/>
</dbReference>
<dbReference type="InterPro" id="IPR036676">
    <property type="entry name" value="PurM-like_C_sf"/>
</dbReference>
<feature type="binding site" evidence="2">
    <location>
        <position position="487"/>
    </location>
    <ligand>
        <name>Mg(2+)</name>
        <dbReference type="ChEBI" id="CHEBI:18420"/>
        <label>1</label>
    </ligand>
</feature>
<dbReference type="GO" id="GO:0006189">
    <property type="term" value="P:'de novo' IMP biosynthetic process"/>
    <property type="evidence" value="ECO:0007669"/>
    <property type="project" value="UniProtKB-UniRule"/>
</dbReference>
<dbReference type="GO" id="GO:0005524">
    <property type="term" value="F:ATP binding"/>
    <property type="evidence" value="ECO:0007669"/>
    <property type="project" value="UniProtKB-UniRule"/>
</dbReference>
<dbReference type="Pfam" id="PF00586">
    <property type="entry name" value="AIRS"/>
    <property type="match status" value="2"/>
</dbReference>
<name>A0A1F6BT21_9BACT</name>
<dbReference type="InterPro" id="IPR016188">
    <property type="entry name" value="PurM-like_N"/>
</dbReference>
<feature type="active site" evidence="2">
    <location>
        <position position="19"/>
    </location>
</feature>
<feature type="binding site" evidence="2">
    <location>
        <position position="233"/>
    </location>
    <ligand>
        <name>Mg(2+)</name>
        <dbReference type="ChEBI" id="CHEBI:18420"/>
        <label>2</label>
    </ligand>
</feature>
<feature type="binding site" evidence="2">
    <location>
        <position position="86"/>
    </location>
    <ligand>
        <name>substrate</name>
    </ligand>
</feature>
<feature type="binding site" evidence="2">
    <location>
        <position position="61"/>
    </location>
    <ligand>
        <name>ATP</name>
        <dbReference type="ChEBI" id="CHEBI:30616"/>
    </ligand>
</feature>
<evidence type="ECO:0000313" key="6">
    <source>
        <dbReference type="Proteomes" id="UP000176996"/>
    </source>
</evidence>
<dbReference type="SUPFAM" id="SSF55326">
    <property type="entry name" value="PurM N-terminal domain-like"/>
    <property type="match status" value="2"/>
</dbReference>
<evidence type="ECO:0000313" key="5">
    <source>
        <dbReference type="EMBL" id="OGG39687.1"/>
    </source>
</evidence>
<dbReference type="PANTHER" id="PTHR43555">
    <property type="entry name" value="PHOSPHORIBOSYLFORMYLGLYCINAMIDINE SYNTHASE SUBUNIT PURL"/>
    <property type="match status" value="1"/>
</dbReference>
<feature type="domain" description="PurM-like C-terminal" evidence="4">
    <location>
        <begin position="170"/>
        <end position="327"/>
    </location>
</feature>
<dbReference type="UniPathway" id="UPA00074">
    <property type="reaction ID" value="UER00128"/>
</dbReference>
<comment type="caution">
    <text evidence="2">Lacks conserved residue(s) required for the propagation of feature annotation.</text>
</comment>
<feature type="active site" description="Proton acceptor" evidence="2">
    <location>
        <position position="65"/>
    </location>
</feature>
<gene>
    <name evidence="2" type="primary">purL</name>
    <name evidence="5" type="ORF">A3A21_00085</name>
</gene>
<feature type="binding site" evidence="2">
    <location>
        <position position="451"/>
    </location>
    <ligand>
        <name>ATP</name>
        <dbReference type="ChEBI" id="CHEBI:30616"/>
    </ligand>
</feature>
<feature type="binding site" evidence="2">
    <location>
        <begin position="283"/>
        <end position="285"/>
    </location>
    <ligand>
        <name>substrate</name>
    </ligand>
</feature>
<keyword evidence="1 2" id="KW-0963">Cytoplasm</keyword>
<feature type="binding site" evidence="2">
    <location>
        <position position="63"/>
    </location>
    <ligand>
        <name>Mg(2+)</name>
        <dbReference type="ChEBI" id="CHEBI:18420"/>
        <label>1</label>
    </ligand>
</feature>
<comment type="caution">
    <text evidence="5">The sequence shown here is derived from an EMBL/GenBank/DDBJ whole genome shotgun (WGS) entry which is preliminary data.</text>
</comment>
<feature type="binding site" evidence="2">
    <location>
        <position position="87"/>
    </location>
    <ligand>
        <name>Mg(2+)</name>
        <dbReference type="ChEBI" id="CHEBI:18420"/>
        <label>2</label>
    </ligand>
</feature>
<keyword evidence="2" id="KW-0460">Magnesium</keyword>
<feature type="binding site" evidence="2">
    <location>
        <position position="486"/>
    </location>
    <ligand>
        <name>ATP</name>
        <dbReference type="ChEBI" id="CHEBI:30616"/>
    </ligand>
</feature>
<dbReference type="HAMAP" id="MF_00420">
    <property type="entry name" value="PurL_2"/>
    <property type="match status" value="1"/>
</dbReference>
<evidence type="ECO:0000256" key="2">
    <source>
        <dbReference type="HAMAP-Rule" id="MF_00420"/>
    </source>
</evidence>
<evidence type="ECO:0000256" key="1">
    <source>
        <dbReference type="ARBA" id="ARBA00022490"/>
    </source>
</evidence>
<dbReference type="Pfam" id="PF02769">
    <property type="entry name" value="AIRS_C"/>
    <property type="match status" value="1"/>
</dbReference>
<dbReference type="InterPro" id="IPR010918">
    <property type="entry name" value="PurM-like_C_dom"/>
</dbReference>
<dbReference type="STRING" id="1798471.A3A21_00085"/>
<dbReference type="InterPro" id="IPR036921">
    <property type="entry name" value="PurM-like_N_sf"/>
</dbReference>
<keyword evidence="2" id="KW-0067">ATP-binding</keyword>
<evidence type="ECO:0000259" key="3">
    <source>
        <dbReference type="Pfam" id="PF00586"/>
    </source>
</evidence>
<keyword evidence="2" id="KW-0658">Purine biosynthesis</keyword>
<dbReference type="EC" id="6.3.5.3" evidence="2"/>
<proteinExistence type="inferred from homology"/>
<dbReference type="CDD" id="cd02203">
    <property type="entry name" value="PurL_repeat1"/>
    <property type="match status" value="1"/>
</dbReference>